<sequence length="397" mass="41398">MKPALRTLAFVLQFAVLGLAIAFVVTRLWPDVPARLRGQAEPMPAPLPAAAPAPAGAGLGSGPVSYADAVARAAPAVVNIYANKVIASQRRLISVDPVTQRMFGGVSVGPPAYRREQSLGSGVIVSADGYVLTNNHVIARSNDIQVLLYDGRIATARLVGGDEDTDLAVLKIEASDLPSMKLDEAPPVNVGDVVLAIGNPIGLGKTVTMGIASAIDRQLDQWAYEDFIQTDAAINSGNSGGALVNARGELVGINTANVPQRQIAEGIGFAIPVATAKGVLDQIVEKGMVVRGWLGVEYGRMPIQADANLASMARGAQVLAIYPQSPAARAGLQVGDVLLSFNGEEIDDPLELRKREAALAPGTRVHVTGLRAGIAFEADAELIQRPVLNRGVPIPTG</sequence>
<keyword evidence="2" id="KW-0645">Protease</keyword>
<comment type="similarity">
    <text evidence="1">Belongs to the peptidase S1C family.</text>
</comment>
<dbReference type="SMART" id="SM00228">
    <property type="entry name" value="PDZ"/>
    <property type="match status" value="1"/>
</dbReference>
<dbReference type="Gene3D" id="2.30.42.10">
    <property type="match status" value="1"/>
</dbReference>
<evidence type="ECO:0000256" key="3">
    <source>
        <dbReference type="ARBA" id="ARBA00022801"/>
    </source>
</evidence>
<dbReference type="InterPro" id="IPR036034">
    <property type="entry name" value="PDZ_sf"/>
</dbReference>
<accession>A0ABT1QSE4</accession>
<proteinExistence type="inferred from homology"/>
<evidence type="ECO:0000256" key="2">
    <source>
        <dbReference type="ARBA" id="ARBA00022670"/>
    </source>
</evidence>
<gene>
    <name evidence="6" type="ORF">NM961_10695</name>
</gene>
<evidence type="ECO:0000256" key="1">
    <source>
        <dbReference type="ARBA" id="ARBA00010541"/>
    </source>
</evidence>
<dbReference type="Pfam" id="PF13365">
    <property type="entry name" value="Trypsin_2"/>
    <property type="match status" value="1"/>
</dbReference>
<dbReference type="Gene3D" id="2.40.10.120">
    <property type="match status" value="1"/>
</dbReference>
<dbReference type="InterPro" id="IPR009003">
    <property type="entry name" value="Peptidase_S1_PA"/>
</dbReference>
<dbReference type="PANTHER" id="PTHR22939:SF129">
    <property type="entry name" value="SERINE PROTEASE HTRA2, MITOCHONDRIAL"/>
    <property type="match status" value="1"/>
</dbReference>
<dbReference type="Pfam" id="PF17820">
    <property type="entry name" value="PDZ_6"/>
    <property type="match status" value="1"/>
</dbReference>
<dbReference type="InterPro" id="IPR001940">
    <property type="entry name" value="Peptidase_S1C"/>
</dbReference>
<evidence type="ECO:0000259" key="5">
    <source>
        <dbReference type="PROSITE" id="PS50106"/>
    </source>
</evidence>
<name>A0ABT1QSE4_9GAMM</name>
<keyword evidence="3" id="KW-0378">Hydrolase</keyword>
<reference evidence="6" key="1">
    <citation type="submission" date="2022-07" db="EMBL/GenBank/DDBJ databases">
        <title>Tahibacter sp., a new gammaproteobacterium isolated from the silt sample collected at pig farm.</title>
        <authorList>
            <person name="Chen H."/>
        </authorList>
    </citation>
    <scope>NUCLEOTIDE SEQUENCE</scope>
    <source>
        <strain evidence="6">P2K</strain>
    </source>
</reference>
<dbReference type="RefSeq" id="WP_255914250.1">
    <property type="nucleotide sequence ID" value="NZ_JANFQO010000008.1"/>
</dbReference>
<dbReference type="EMBL" id="JANFQO010000008">
    <property type="protein sequence ID" value="MCQ4165177.1"/>
    <property type="molecule type" value="Genomic_DNA"/>
</dbReference>
<evidence type="ECO:0000313" key="7">
    <source>
        <dbReference type="Proteomes" id="UP001165498"/>
    </source>
</evidence>
<protein>
    <submittedName>
        <fullName evidence="6">Trypsin-like peptidase domain-containing protein</fullName>
    </submittedName>
</protein>
<dbReference type="PRINTS" id="PR00834">
    <property type="entry name" value="PROTEASES2C"/>
</dbReference>
<dbReference type="SUPFAM" id="SSF50156">
    <property type="entry name" value="PDZ domain-like"/>
    <property type="match status" value="1"/>
</dbReference>
<comment type="caution">
    <text evidence="6">The sequence shown here is derived from an EMBL/GenBank/DDBJ whole genome shotgun (WGS) entry which is preliminary data.</text>
</comment>
<dbReference type="PROSITE" id="PS50106">
    <property type="entry name" value="PDZ"/>
    <property type="match status" value="1"/>
</dbReference>
<dbReference type="InterPro" id="IPR041489">
    <property type="entry name" value="PDZ_6"/>
</dbReference>
<keyword evidence="7" id="KW-1185">Reference proteome</keyword>
<keyword evidence="4" id="KW-0720">Serine protease</keyword>
<dbReference type="PANTHER" id="PTHR22939">
    <property type="entry name" value="SERINE PROTEASE FAMILY S1C HTRA-RELATED"/>
    <property type="match status" value="1"/>
</dbReference>
<dbReference type="InterPro" id="IPR001478">
    <property type="entry name" value="PDZ"/>
</dbReference>
<dbReference type="SUPFAM" id="SSF50494">
    <property type="entry name" value="Trypsin-like serine proteases"/>
    <property type="match status" value="1"/>
</dbReference>
<evidence type="ECO:0000256" key="4">
    <source>
        <dbReference type="ARBA" id="ARBA00022825"/>
    </source>
</evidence>
<feature type="domain" description="PDZ" evidence="5">
    <location>
        <begin position="283"/>
        <end position="348"/>
    </location>
</feature>
<organism evidence="6 7">
    <name type="scientific">Tahibacter harae</name>
    <dbReference type="NCBI Taxonomy" id="2963937"/>
    <lineage>
        <taxon>Bacteria</taxon>
        <taxon>Pseudomonadati</taxon>
        <taxon>Pseudomonadota</taxon>
        <taxon>Gammaproteobacteria</taxon>
        <taxon>Lysobacterales</taxon>
        <taxon>Rhodanobacteraceae</taxon>
        <taxon>Tahibacter</taxon>
    </lineage>
</organism>
<evidence type="ECO:0000313" key="6">
    <source>
        <dbReference type="EMBL" id="MCQ4165177.1"/>
    </source>
</evidence>
<dbReference type="Proteomes" id="UP001165498">
    <property type="component" value="Unassembled WGS sequence"/>
</dbReference>